<dbReference type="EMBL" id="BAAALN010000003">
    <property type="protein sequence ID" value="GAA1228350.1"/>
    <property type="molecule type" value="Genomic_DNA"/>
</dbReference>
<accession>A0ABN1VZ80</accession>
<dbReference type="RefSeq" id="WP_253862634.1">
    <property type="nucleotide sequence ID" value="NZ_BAAALN010000003.1"/>
</dbReference>
<evidence type="ECO:0000313" key="1">
    <source>
        <dbReference type="EMBL" id="GAA1228350.1"/>
    </source>
</evidence>
<proteinExistence type="predicted"/>
<reference evidence="1 2" key="1">
    <citation type="journal article" date="2019" name="Int. J. Syst. Evol. Microbiol.">
        <title>The Global Catalogue of Microorganisms (GCM) 10K type strain sequencing project: providing services to taxonomists for standard genome sequencing and annotation.</title>
        <authorList>
            <consortium name="The Broad Institute Genomics Platform"/>
            <consortium name="The Broad Institute Genome Sequencing Center for Infectious Disease"/>
            <person name="Wu L."/>
            <person name="Ma J."/>
        </authorList>
    </citation>
    <scope>NUCLEOTIDE SEQUENCE [LARGE SCALE GENOMIC DNA]</scope>
    <source>
        <strain evidence="1 2">JCM 13023</strain>
    </source>
</reference>
<sequence length="50" mass="5650">MASVLELLEGAGLYRPPVGRLCDLEELPPVADGHRELTDVLSDMRDEERW</sequence>
<gene>
    <name evidence="1" type="ORF">GCM10009676_08380</name>
</gene>
<evidence type="ECO:0000313" key="2">
    <source>
        <dbReference type="Proteomes" id="UP001500653"/>
    </source>
</evidence>
<keyword evidence="2" id="KW-1185">Reference proteome</keyword>
<name>A0ABN1VZ80_9PSEU</name>
<organism evidence="1 2">
    <name type="scientific">Prauserella halophila</name>
    <dbReference type="NCBI Taxonomy" id="185641"/>
    <lineage>
        <taxon>Bacteria</taxon>
        <taxon>Bacillati</taxon>
        <taxon>Actinomycetota</taxon>
        <taxon>Actinomycetes</taxon>
        <taxon>Pseudonocardiales</taxon>
        <taxon>Pseudonocardiaceae</taxon>
        <taxon>Prauserella</taxon>
    </lineage>
</organism>
<dbReference type="Proteomes" id="UP001500653">
    <property type="component" value="Unassembled WGS sequence"/>
</dbReference>
<comment type="caution">
    <text evidence="1">The sequence shown here is derived from an EMBL/GenBank/DDBJ whole genome shotgun (WGS) entry which is preliminary data.</text>
</comment>
<protein>
    <submittedName>
        <fullName evidence="1">Uncharacterized protein</fullName>
    </submittedName>
</protein>